<feature type="compositionally biased region" description="Polar residues" evidence="1">
    <location>
        <begin position="198"/>
        <end position="209"/>
    </location>
</feature>
<dbReference type="PROSITE" id="PS51318">
    <property type="entry name" value="TAT"/>
    <property type="match status" value="1"/>
</dbReference>
<feature type="region of interest" description="Disordered" evidence="1">
    <location>
        <begin position="170"/>
        <end position="226"/>
    </location>
</feature>
<dbReference type="EMBL" id="JACMSF010000009">
    <property type="protein sequence ID" value="MBC2902273.1"/>
    <property type="molecule type" value="Genomic_DNA"/>
</dbReference>
<organism evidence="4 5">
    <name type="scientific">Streptomyces cupreus</name>
    <dbReference type="NCBI Taxonomy" id="2759956"/>
    <lineage>
        <taxon>Bacteria</taxon>
        <taxon>Bacillati</taxon>
        <taxon>Actinomycetota</taxon>
        <taxon>Actinomycetes</taxon>
        <taxon>Kitasatosporales</taxon>
        <taxon>Streptomycetaceae</taxon>
        <taxon>Streptomyces</taxon>
    </lineage>
</organism>
<keyword evidence="2" id="KW-0732">Signal</keyword>
<feature type="region of interest" description="Disordered" evidence="1">
    <location>
        <begin position="661"/>
        <end position="681"/>
    </location>
</feature>
<name>A0A7X1M949_9ACTN</name>
<evidence type="ECO:0000313" key="4">
    <source>
        <dbReference type="EMBL" id="MBC2902273.1"/>
    </source>
</evidence>
<evidence type="ECO:0000256" key="2">
    <source>
        <dbReference type="SAM" id="SignalP"/>
    </source>
</evidence>
<dbReference type="Pfam" id="PF00932">
    <property type="entry name" value="LTD"/>
    <property type="match status" value="1"/>
</dbReference>
<dbReference type="InterPro" id="IPR001322">
    <property type="entry name" value="Lamin_tail_dom"/>
</dbReference>
<dbReference type="InterPro" id="IPR006311">
    <property type="entry name" value="TAT_signal"/>
</dbReference>
<feature type="compositionally biased region" description="Polar residues" evidence="1">
    <location>
        <begin position="670"/>
        <end position="681"/>
    </location>
</feature>
<dbReference type="PANTHER" id="PTHR42834:SF1">
    <property type="entry name" value="ENDONUCLEASE_EXONUCLEASE_PHOSPHATASE FAMILY PROTEIN (AFU_ORTHOLOGUE AFUA_3G09210)"/>
    <property type="match status" value="1"/>
</dbReference>
<dbReference type="InterPro" id="IPR005135">
    <property type="entry name" value="Endo/exonuclease/phosphatase"/>
</dbReference>
<dbReference type="PROSITE" id="PS51841">
    <property type="entry name" value="LTD"/>
    <property type="match status" value="1"/>
</dbReference>
<feature type="signal peptide" evidence="2">
    <location>
        <begin position="1"/>
        <end position="35"/>
    </location>
</feature>
<dbReference type="Pfam" id="PF19580">
    <property type="entry name" value="Exo_endo_phos_3"/>
    <property type="match status" value="1"/>
</dbReference>
<dbReference type="SUPFAM" id="SSF74853">
    <property type="entry name" value="Lamin A/C globular tail domain"/>
    <property type="match status" value="1"/>
</dbReference>
<dbReference type="CDD" id="cd04486">
    <property type="entry name" value="YhcR_OBF_like"/>
    <property type="match status" value="1"/>
</dbReference>
<comment type="caution">
    <text evidence="4">The sequence shown here is derived from an EMBL/GenBank/DDBJ whole genome shotgun (WGS) entry which is preliminary data.</text>
</comment>
<accession>A0A7X1M949</accession>
<dbReference type="Gene3D" id="3.60.10.10">
    <property type="entry name" value="Endonuclease/exonuclease/phosphatase"/>
    <property type="match status" value="1"/>
</dbReference>
<dbReference type="PANTHER" id="PTHR42834">
    <property type="entry name" value="ENDONUCLEASE/EXONUCLEASE/PHOSPHATASE FAMILY PROTEIN (AFU_ORTHOLOGUE AFUA_3G09210)"/>
    <property type="match status" value="1"/>
</dbReference>
<sequence length="793" mass="80850">MEPGRRRTVRRCVAVAGTAAVVGGLLAPSGGAAYAASPDIVISQVYGGGGNSGAPYTHDFIELYNRGTSTVSVTGWTVQYASASGSSWSTTALSGSIAPGHYYLVQEAAGAGSGTSLPTPDATGSIAMSATSAKVALVTSTTALTCATGCATQAGVRDFVGYGSSAGSYESAPTGTLSNTTAALRAGGGATDTDDNSADFTVTAPTPRNSSSSSGGGGGGGGATRIRDIQGSAHISPLNGRPVSGVAGVVTAKSATGFWMQDPQPDTDPATSEGIFVYSSTAPTVQVADSVTVGGTVSEFRPGGTSGTDNLTTTEITAPTVSVVASGATLPAPTVVGSGGRVPPSAVIEDDATGDVENSGVSDPASDGIDFWESMEGMRVEIDNAAVVGPRSSYGEIPVVPQGSTTRTNRGGIVLQSGDANPERVLVDDVLATTPTAKVGDTLSGATTGVLDYSFGTFRLLATSTPMVTSGSITPETTQTPTAGELSAATFNVENLDPSDPQSKFDGLAGQIVANLKSPDLLALEEVQDNSGATDNGTVACDQTMGKLISAITAAGGPSYSYRQISPQNNADGGEPGGNIRQVFMYRTDRGLAFTDRSGGTATKGNAVVNTGGVPSLKYSPGRIDPTNSAFSSSRKPLAGEFTWKGNRVFVIANHFNSKGGDQPLFGHSQPPTRSSETQRHNQATVVKNFVDQILAVDAGASVIVLGDLNDFEFSRTADILTANNALVDLPRTLPTAERYTYVYEGNSQVLDHILLSSALAARAYGYDVVHVNSEFATQLSDHDPQVVRIPLP</sequence>
<proteinExistence type="predicted"/>
<feature type="compositionally biased region" description="Gly residues" evidence="1">
    <location>
        <begin position="214"/>
        <end position="223"/>
    </location>
</feature>
<feature type="domain" description="LTD" evidence="3">
    <location>
        <begin position="28"/>
        <end position="164"/>
    </location>
</feature>
<feature type="chain" id="PRO_5030669232" evidence="2">
    <location>
        <begin position="36"/>
        <end position="793"/>
    </location>
</feature>
<keyword evidence="5" id="KW-1185">Reference proteome</keyword>
<reference evidence="4 5" key="1">
    <citation type="submission" date="2020-08" db="EMBL/GenBank/DDBJ databases">
        <title>Streptomyces sp. PSKA01 genome sequencing and assembly.</title>
        <authorList>
            <person name="Mandal S."/>
            <person name="Maiti P.K."/>
            <person name="Das P."/>
        </authorList>
    </citation>
    <scope>NUCLEOTIDE SEQUENCE [LARGE SCALE GENOMIC DNA]</scope>
    <source>
        <strain evidence="4 5">PSKA01</strain>
    </source>
</reference>
<evidence type="ECO:0000259" key="3">
    <source>
        <dbReference type="PROSITE" id="PS51841"/>
    </source>
</evidence>
<evidence type="ECO:0000313" key="5">
    <source>
        <dbReference type="Proteomes" id="UP000584670"/>
    </source>
</evidence>
<evidence type="ECO:0000256" key="1">
    <source>
        <dbReference type="SAM" id="MobiDB-lite"/>
    </source>
</evidence>
<protein>
    <submittedName>
        <fullName evidence="4">Lamin tail domain-containing protein</fullName>
    </submittedName>
</protein>
<dbReference type="GO" id="GO:0003824">
    <property type="term" value="F:catalytic activity"/>
    <property type="evidence" value="ECO:0007669"/>
    <property type="project" value="InterPro"/>
</dbReference>
<dbReference type="SUPFAM" id="SSF56219">
    <property type="entry name" value="DNase I-like"/>
    <property type="match status" value="1"/>
</dbReference>
<dbReference type="InterPro" id="IPR036415">
    <property type="entry name" value="Lamin_tail_dom_sf"/>
</dbReference>
<dbReference type="AlphaFoldDB" id="A0A7X1M949"/>
<dbReference type="InterPro" id="IPR036691">
    <property type="entry name" value="Endo/exonu/phosph_ase_sf"/>
</dbReference>
<dbReference type="Proteomes" id="UP000584670">
    <property type="component" value="Unassembled WGS sequence"/>
</dbReference>
<gene>
    <name evidence="4" type="ORF">H4N64_11750</name>
</gene>